<proteinExistence type="predicted"/>
<evidence type="ECO:0000256" key="3">
    <source>
        <dbReference type="SAM" id="SignalP"/>
    </source>
</evidence>
<reference evidence="4 5" key="1">
    <citation type="journal article" date="2012" name="PLoS Pathog.">
        <title>Diverse lifestyles and strategies of plant pathogenesis encoded in the genomes of eighteen Dothideomycetes fungi.</title>
        <authorList>
            <person name="Ohm R.A."/>
            <person name="Feau N."/>
            <person name="Henrissat B."/>
            <person name="Schoch C.L."/>
            <person name="Horwitz B.A."/>
            <person name="Barry K.W."/>
            <person name="Condon B.J."/>
            <person name="Copeland A.C."/>
            <person name="Dhillon B."/>
            <person name="Glaser F."/>
            <person name="Hesse C.N."/>
            <person name="Kosti I."/>
            <person name="LaButti K."/>
            <person name="Lindquist E.A."/>
            <person name="Lucas S."/>
            <person name="Salamov A.A."/>
            <person name="Bradshaw R.E."/>
            <person name="Ciuffetti L."/>
            <person name="Hamelin R.C."/>
            <person name="Kema G.H.J."/>
            <person name="Lawrence C."/>
            <person name="Scott J.A."/>
            <person name="Spatafora J.W."/>
            <person name="Turgeon B.G."/>
            <person name="de Wit P.J.G.M."/>
            <person name="Zhong S."/>
            <person name="Goodwin S.B."/>
            <person name="Grigoriev I.V."/>
        </authorList>
    </citation>
    <scope>NUCLEOTIDE SEQUENCE [LARGE SCALE GENOMIC DNA]</scope>
    <source>
        <strain evidence="5">C5 / ATCC 48332 / race O</strain>
    </source>
</reference>
<evidence type="ECO:0000256" key="1">
    <source>
        <dbReference type="SAM" id="MobiDB-lite"/>
    </source>
</evidence>
<sequence>MYLHHLFSLPPAIIALCATSSVVAAQADSHQQQWPHNVPKHLKYFPEDEIHAKRGLSIAQRLQHEKPIGVKKMSLDEGEMFMLDNWIFASESQQQSRRSDSDNLGNLAVQADPPLRPLAQSDWLARMHIRDVLLKRQFKCPEGTSSCQSIGAPDVCCGTGSNCIHTSGTSDAGNVGCCPKGQTCAGNVSCDTASGYSSCPGSSNGGCCLPGFKCQGVGCVLEATSTTFIPPSSTSSTAAPPPPTSTAAPTSTTPSPSSTTPPPTSSSSRTAYTCSTGWFSCPASLGGGCCQNGRTCATGASCIGDNPTTSTRAPDAPIRPTSGTTTAAQATSADVCPQGFYVCSAYYPSGCCRVGRDCQTTGSSCVLPTGTVVDTNGVTVVAPTTGPSSCPSAWYSCAASAGGNCCPQGYACGEQQCTATASGQAGTTAKATPSSTSSSQASFVAGIPIALSFFAVGVIGVAMVVL</sequence>
<dbReference type="Proteomes" id="UP000016936">
    <property type="component" value="Unassembled WGS sequence"/>
</dbReference>
<feature type="region of interest" description="Disordered" evidence="1">
    <location>
        <begin position="230"/>
        <end position="268"/>
    </location>
</feature>
<reference evidence="5" key="2">
    <citation type="journal article" date="2013" name="PLoS Genet.">
        <title>Comparative genome structure, secondary metabolite, and effector coding capacity across Cochliobolus pathogens.</title>
        <authorList>
            <person name="Condon B.J."/>
            <person name="Leng Y."/>
            <person name="Wu D."/>
            <person name="Bushley K.E."/>
            <person name="Ohm R.A."/>
            <person name="Otillar R."/>
            <person name="Martin J."/>
            <person name="Schackwitz W."/>
            <person name="Grimwood J."/>
            <person name="MohdZainudin N."/>
            <person name="Xue C."/>
            <person name="Wang R."/>
            <person name="Manning V.A."/>
            <person name="Dhillon B."/>
            <person name="Tu Z.J."/>
            <person name="Steffenson B.J."/>
            <person name="Salamov A."/>
            <person name="Sun H."/>
            <person name="Lowry S."/>
            <person name="LaButti K."/>
            <person name="Han J."/>
            <person name="Copeland A."/>
            <person name="Lindquist E."/>
            <person name="Barry K."/>
            <person name="Schmutz J."/>
            <person name="Baker S.E."/>
            <person name="Ciuffetti L.M."/>
            <person name="Grigoriev I.V."/>
            <person name="Zhong S."/>
            <person name="Turgeon B.G."/>
        </authorList>
    </citation>
    <scope>NUCLEOTIDE SEQUENCE [LARGE SCALE GENOMIC DNA]</scope>
    <source>
        <strain evidence="5">C5 / ATCC 48332 / race O</strain>
    </source>
</reference>
<gene>
    <name evidence="4" type="ORF">COCHEDRAFT_1122706</name>
</gene>
<feature type="compositionally biased region" description="Low complexity" evidence="1">
    <location>
        <begin position="245"/>
        <end position="258"/>
    </location>
</feature>
<organism evidence="4 5">
    <name type="scientific">Cochliobolus heterostrophus (strain C5 / ATCC 48332 / race O)</name>
    <name type="common">Southern corn leaf blight fungus</name>
    <name type="synonym">Bipolaris maydis</name>
    <dbReference type="NCBI Taxonomy" id="701091"/>
    <lineage>
        <taxon>Eukaryota</taxon>
        <taxon>Fungi</taxon>
        <taxon>Dikarya</taxon>
        <taxon>Ascomycota</taxon>
        <taxon>Pezizomycotina</taxon>
        <taxon>Dothideomycetes</taxon>
        <taxon>Pleosporomycetidae</taxon>
        <taxon>Pleosporales</taxon>
        <taxon>Pleosporineae</taxon>
        <taxon>Pleosporaceae</taxon>
        <taxon>Bipolaris</taxon>
    </lineage>
</organism>
<name>M2V9S8_COCH5</name>
<feature type="transmembrane region" description="Helical" evidence="2">
    <location>
        <begin position="443"/>
        <end position="465"/>
    </location>
</feature>
<dbReference type="EMBL" id="KB445569">
    <property type="protein sequence ID" value="EMD96448.1"/>
    <property type="molecule type" value="Genomic_DNA"/>
</dbReference>
<keyword evidence="3" id="KW-0732">Signal</keyword>
<keyword evidence="5" id="KW-1185">Reference proteome</keyword>
<keyword evidence="2" id="KW-0472">Membrane</keyword>
<evidence type="ECO:0000313" key="4">
    <source>
        <dbReference type="EMBL" id="EMD96448.1"/>
    </source>
</evidence>
<evidence type="ECO:0000313" key="5">
    <source>
        <dbReference type="Proteomes" id="UP000016936"/>
    </source>
</evidence>
<dbReference type="PANTHER" id="PTHR39599:SF2">
    <property type="entry name" value="ANCHORED PROTEIN, PUTATIVE (AFU_ORTHOLOGUE AFUA_1G09650)-RELATED"/>
    <property type="match status" value="1"/>
</dbReference>
<dbReference type="HOGENOM" id="CLU_044725_0_0_1"/>
<dbReference type="eggNOG" id="ENOG502S5QM">
    <property type="taxonomic scope" value="Eukaryota"/>
</dbReference>
<keyword evidence="2" id="KW-1133">Transmembrane helix</keyword>
<evidence type="ECO:0000256" key="2">
    <source>
        <dbReference type="SAM" id="Phobius"/>
    </source>
</evidence>
<dbReference type="AlphaFoldDB" id="M2V9S8"/>
<accession>M2V9S8</accession>
<dbReference type="OrthoDB" id="2426396at2759"/>
<feature type="chain" id="PRO_5004027983" description="GPI anchored protein" evidence="3">
    <location>
        <begin position="26"/>
        <end position="466"/>
    </location>
</feature>
<keyword evidence="2" id="KW-0812">Transmembrane</keyword>
<dbReference type="OMA" id="YVCSAYY"/>
<feature type="signal peptide" evidence="3">
    <location>
        <begin position="1"/>
        <end position="25"/>
    </location>
</feature>
<dbReference type="PANTHER" id="PTHR39599">
    <property type="entry name" value="GPI-ANCHORED PROTEIN (EUROFUNG)-RELATED-RELATED"/>
    <property type="match status" value="1"/>
</dbReference>
<evidence type="ECO:0008006" key="6">
    <source>
        <dbReference type="Google" id="ProtNLM"/>
    </source>
</evidence>
<protein>
    <recommendedName>
        <fullName evidence="6">GPI anchored protein</fullName>
    </recommendedName>
</protein>